<keyword evidence="2" id="KW-0472">Membrane</keyword>
<dbReference type="STRING" id="156889.Mmc1_0499"/>
<keyword evidence="2" id="KW-0812">Transmembrane</keyword>
<keyword evidence="4" id="KW-1185">Reference proteome</keyword>
<name>A0L4Y1_MAGMM</name>
<evidence type="ECO:0000256" key="1">
    <source>
        <dbReference type="SAM" id="MobiDB-lite"/>
    </source>
</evidence>
<dbReference type="AlphaFoldDB" id="A0L4Y1"/>
<dbReference type="HOGENOM" id="CLU_982813_0_0_5"/>
<evidence type="ECO:0000256" key="2">
    <source>
        <dbReference type="SAM" id="Phobius"/>
    </source>
</evidence>
<dbReference type="KEGG" id="mgm:Mmc1_0499"/>
<evidence type="ECO:0000313" key="4">
    <source>
        <dbReference type="Proteomes" id="UP000002586"/>
    </source>
</evidence>
<gene>
    <name evidence="3" type="ordered locus">Mmc1_0499</name>
</gene>
<feature type="region of interest" description="Disordered" evidence="1">
    <location>
        <begin position="59"/>
        <end position="143"/>
    </location>
</feature>
<proteinExistence type="predicted"/>
<accession>A0L4Y1</accession>
<protein>
    <submittedName>
        <fullName evidence="3">Uncharacterized protein</fullName>
    </submittedName>
</protein>
<evidence type="ECO:0000313" key="3">
    <source>
        <dbReference type="EMBL" id="ABK43024.1"/>
    </source>
</evidence>
<feature type="compositionally biased region" description="Low complexity" evidence="1">
    <location>
        <begin position="70"/>
        <end position="85"/>
    </location>
</feature>
<keyword evidence="2" id="KW-1133">Transmembrane helix</keyword>
<reference evidence="4" key="1">
    <citation type="journal article" date="2009" name="Appl. Environ. Microbiol.">
        <title>Complete genome sequence of the chemolithoautotrophic marine magnetotactic coccus strain MC-1.</title>
        <authorList>
            <person name="Schubbe S."/>
            <person name="Williams T.J."/>
            <person name="Xie G."/>
            <person name="Kiss H.E."/>
            <person name="Brettin T.S."/>
            <person name="Martinez D."/>
            <person name="Ross C.A."/>
            <person name="Schuler D."/>
            <person name="Cox B.L."/>
            <person name="Nealson K.H."/>
            <person name="Bazylinski D.A."/>
        </authorList>
    </citation>
    <scope>NUCLEOTIDE SEQUENCE [LARGE SCALE GENOMIC DNA]</scope>
    <source>
        <strain evidence="4">ATCC BAA-1437 / JCM 17883 / MC-1</strain>
    </source>
</reference>
<dbReference type="RefSeq" id="WP_011712191.1">
    <property type="nucleotide sequence ID" value="NC_008576.1"/>
</dbReference>
<reference evidence="3 4" key="2">
    <citation type="journal article" date="2012" name="Int. J. Syst. Evol. Microbiol.">
        <title>Magnetococcus marinus gen. nov., sp. nov., a marine, magnetotactic bacterium that represents a novel lineage (Magnetococcaceae fam. nov.; Magnetococcales ord. nov.) at the base of the Alphaproteobacteria.</title>
        <authorList>
            <person name="Bazylinski D.A."/>
            <person name="Williams T.J."/>
            <person name="Lefevre C.T."/>
            <person name="Berg R.J."/>
            <person name="Zhang C.L."/>
            <person name="Bowser S.S."/>
            <person name="Dean A.J."/>
            <person name="Beveridge T.J."/>
        </authorList>
    </citation>
    <scope>NUCLEOTIDE SEQUENCE [LARGE SCALE GENOMIC DNA]</scope>
    <source>
        <strain evidence="4">ATCC BAA-1437 / JCM 17883 / MC-1</strain>
    </source>
</reference>
<organism evidence="3 4">
    <name type="scientific">Magnetococcus marinus (strain ATCC BAA-1437 / JCM 17883 / MC-1)</name>
    <dbReference type="NCBI Taxonomy" id="156889"/>
    <lineage>
        <taxon>Bacteria</taxon>
        <taxon>Pseudomonadati</taxon>
        <taxon>Pseudomonadota</taxon>
        <taxon>Magnetococcia</taxon>
        <taxon>Magnetococcales</taxon>
        <taxon>Magnetococcaceae</taxon>
        <taxon>Magnetococcus</taxon>
    </lineage>
</organism>
<dbReference type="OrthoDB" id="178549at2"/>
<sequence length="283" mass="30524">MVEPVKKNRLRHLLRKERRIQRLMMLLVVLVGLPGGFWIILHVREDVATDSPFVKERQKAEWKKKGESPVVVSGGVASSSAASGSRSGGAGGPENELARPPNQLISKDEMAQAKQEMQQFAAQPQPQQAQPQAQPQAQQAYETRTAIKEPENSEEQSINVVELGPIKVGNGRLGNSLLGQRRFFAEILNQGQSVVTQVAVVIAFTNGQGGVVEQRMLNPLAISTGVFGDTIKPLRAGEIRTFGTSIDDVPSGWDGGVRLSIQGIQPLEPVVEAPLAPPATPVP</sequence>
<dbReference type="EMBL" id="CP000471">
    <property type="protein sequence ID" value="ABK43024.1"/>
    <property type="molecule type" value="Genomic_DNA"/>
</dbReference>
<feature type="transmembrane region" description="Helical" evidence="2">
    <location>
        <begin position="20"/>
        <end position="41"/>
    </location>
</feature>
<feature type="compositionally biased region" description="Low complexity" evidence="1">
    <location>
        <begin position="118"/>
        <end position="140"/>
    </location>
</feature>
<dbReference type="Proteomes" id="UP000002586">
    <property type="component" value="Chromosome"/>
</dbReference>